<dbReference type="EMBL" id="LT963352">
    <property type="protein sequence ID" value="SOR76621.1"/>
    <property type="molecule type" value="Genomic_DNA"/>
</dbReference>
<gene>
    <name evidence="1" type="ORF">SCNRRL3882_0104</name>
</gene>
<evidence type="ECO:0000313" key="1">
    <source>
        <dbReference type="EMBL" id="SOR76621.1"/>
    </source>
</evidence>
<reference evidence="2" key="1">
    <citation type="submission" date="2017-11" db="EMBL/GenBank/DDBJ databases">
        <authorList>
            <person name="Wibberg D."/>
        </authorList>
    </citation>
    <scope>NUCLEOTIDE SEQUENCE [LARGE SCALE GENOMIC DNA]</scope>
</reference>
<proteinExistence type="predicted"/>
<protein>
    <submittedName>
        <fullName evidence="1">Uncharacterized protein</fullName>
    </submittedName>
</protein>
<accession>A0A2N9AZX4</accession>
<dbReference type="AlphaFoldDB" id="A0A2N9AZX4"/>
<name>A0A2N9AZX4_STRCX</name>
<keyword evidence="2" id="KW-1185">Reference proteome</keyword>
<evidence type="ECO:0000313" key="2">
    <source>
        <dbReference type="Proteomes" id="UP000235464"/>
    </source>
</evidence>
<dbReference type="RefSeq" id="WP_197709801.1">
    <property type="nucleotide sequence ID" value="NZ_LT962942.1"/>
</dbReference>
<sequence>MSDQQKPHMGFGKRTTSQGVWPGGDELVWTNLADAGDVVALVKDLRPCFGESVRPGLVHNGSHAHDATAYLTDELCGQAIADGLA</sequence>
<dbReference type="Proteomes" id="UP000235464">
    <property type="component" value="Chromosome I"/>
</dbReference>
<organism evidence="1 2">
    <name type="scientific">Streptomyces chartreusis NRRL 3882</name>
    <dbReference type="NCBI Taxonomy" id="1079985"/>
    <lineage>
        <taxon>Bacteria</taxon>
        <taxon>Bacillati</taxon>
        <taxon>Actinomycetota</taxon>
        <taxon>Actinomycetes</taxon>
        <taxon>Kitasatosporales</taxon>
        <taxon>Streptomycetaceae</taxon>
        <taxon>Streptomyces</taxon>
    </lineage>
</organism>